<dbReference type="KEGG" id="hor:Hore_16360"/>
<proteinExistence type="predicted"/>
<reference evidence="2 3" key="1">
    <citation type="journal article" date="2009" name="PLoS ONE">
        <title>Genome analysis of the anaerobic thermohalophilic bacterium Halothermothrix orenii.</title>
        <authorList>
            <person name="Mavromatis K."/>
            <person name="Ivanova N."/>
            <person name="Anderson I."/>
            <person name="Lykidis A."/>
            <person name="Hooper S.D."/>
            <person name="Sun H."/>
            <person name="Kunin V."/>
            <person name="Lapidus A."/>
            <person name="Hugenholtz P."/>
            <person name="Patel B."/>
            <person name="Kyrpides N.C."/>
        </authorList>
    </citation>
    <scope>NUCLEOTIDE SEQUENCE [LARGE SCALE GENOMIC DNA]</scope>
    <source>
        <strain evidence="3">H 168 / OCM 544 / DSM 9562</strain>
    </source>
</reference>
<dbReference type="HOGENOM" id="CLU_2180176_0_0_9"/>
<keyword evidence="1" id="KW-0472">Membrane</keyword>
<keyword evidence="1" id="KW-1133">Transmembrane helix</keyword>
<evidence type="ECO:0000256" key="1">
    <source>
        <dbReference type="SAM" id="Phobius"/>
    </source>
</evidence>
<feature type="transmembrane region" description="Helical" evidence="1">
    <location>
        <begin position="84"/>
        <end position="107"/>
    </location>
</feature>
<dbReference type="RefSeq" id="WP_012636568.1">
    <property type="nucleotide sequence ID" value="NC_011899.1"/>
</dbReference>
<organism evidence="2 3">
    <name type="scientific">Halothermothrix orenii (strain H 168 / OCM 544 / DSM 9562)</name>
    <dbReference type="NCBI Taxonomy" id="373903"/>
    <lineage>
        <taxon>Bacteria</taxon>
        <taxon>Bacillati</taxon>
        <taxon>Bacillota</taxon>
        <taxon>Clostridia</taxon>
        <taxon>Halanaerobiales</taxon>
        <taxon>Halothermotrichaceae</taxon>
        <taxon>Halothermothrix</taxon>
    </lineage>
</organism>
<gene>
    <name evidence="2" type="ordered locus">Hore_16360</name>
</gene>
<keyword evidence="1" id="KW-0812">Transmembrane</keyword>
<dbReference type="EMBL" id="CP001098">
    <property type="protein sequence ID" value="ACL70385.1"/>
    <property type="molecule type" value="Genomic_DNA"/>
</dbReference>
<feature type="transmembrane region" description="Helical" evidence="1">
    <location>
        <begin position="40"/>
        <end position="64"/>
    </location>
</feature>
<evidence type="ECO:0000313" key="3">
    <source>
        <dbReference type="Proteomes" id="UP000000719"/>
    </source>
</evidence>
<accession>B8CYL6</accession>
<name>B8CYL6_HALOH</name>
<protein>
    <submittedName>
        <fullName evidence="2">Uncharacterized protein</fullName>
    </submittedName>
</protein>
<dbReference type="AlphaFoldDB" id="B8CYL6"/>
<evidence type="ECO:0000313" key="2">
    <source>
        <dbReference type="EMBL" id="ACL70385.1"/>
    </source>
</evidence>
<sequence length="109" mass="12733">MFFYIYVNDRYLENIRDSYQDEIQLVKKLKGKKQLYQLPLLYTLTLINILALVMVTISLQGFYYSLYGFLVTSYSGLPLLHYSFFNISLFLELFSIGVGTGVILTYLKV</sequence>
<dbReference type="Proteomes" id="UP000000719">
    <property type="component" value="Chromosome"/>
</dbReference>
<dbReference type="STRING" id="373903.Hore_16360"/>
<keyword evidence="3" id="KW-1185">Reference proteome</keyword>